<dbReference type="SUPFAM" id="SSF52540">
    <property type="entry name" value="P-loop containing nucleoside triphosphate hydrolases"/>
    <property type="match status" value="1"/>
</dbReference>
<feature type="region of interest" description="Disordered" evidence="8">
    <location>
        <begin position="120"/>
        <end position="143"/>
    </location>
</feature>
<dbReference type="Pfam" id="PF00270">
    <property type="entry name" value="DEAD"/>
    <property type="match status" value="1"/>
</dbReference>
<dbReference type="PANTHER" id="PTHR11472">
    <property type="entry name" value="DNA REPAIR DEAD HELICASE RAD3/XP-D SUBFAMILY MEMBER"/>
    <property type="match status" value="1"/>
</dbReference>
<reference evidence="12" key="1">
    <citation type="journal article" date="2019" name="Int. J. Syst. Evol. Microbiol.">
        <title>The Global Catalogue of Microorganisms (GCM) 10K type strain sequencing project: providing services to taxonomists for standard genome sequencing and annotation.</title>
        <authorList>
            <consortium name="The Broad Institute Genomics Platform"/>
            <consortium name="The Broad Institute Genome Sequencing Center for Infectious Disease"/>
            <person name="Wu L."/>
            <person name="Ma J."/>
        </authorList>
    </citation>
    <scope>NUCLEOTIDE SEQUENCE [LARGE SCALE GENOMIC DNA]</scope>
    <source>
        <strain evidence="12">KACC 13778</strain>
    </source>
</reference>
<gene>
    <name evidence="11" type="ORF">ACFPKY_13605</name>
</gene>
<dbReference type="InterPro" id="IPR006555">
    <property type="entry name" value="ATP-dep_Helicase_C"/>
</dbReference>
<evidence type="ECO:0000256" key="3">
    <source>
        <dbReference type="ARBA" id="ARBA00022801"/>
    </source>
</evidence>
<dbReference type="InterPro" id="IPR027417">
    <property type="entry name" value="P-loop_NTPase"/>
</dbReference>
<keyword evidence="3 11" id="KW-0378">Hydrolase</keyword>
<dbReference type="InterPro" id="IPR011545">
    <property type="entry name" value="DEAD/DEAH_box_helicase_dom"/>
</dbReference>
<proteinExistence type="inferred from homology"/>
<organism evidence="11 12">
    <name type="scientific">Nocardioides caricicola</name>
    <dbReference type="NCBI Taxonomy" id="634770"/>
    <lineage>
        <taxon>Bacteria</taxon>
        <taxon>Bacillati</taxon>
        <taxon>Actinomycetota</taxon>
        <taxon>Actinomycetes</taxon>
        <taxon>Propionibacteriales</taxon>
        <taxon>Nocardioidaceae</taxon>
        <taxon>Nocardioides</taxon>
    </lineage>
</organism>
<keyword evidence="12" id="KW-1185">Reference proteome</keyword>
<sequence length="626" mass="67546">MAEAVAEAMEGGRHLLVQAGTGTGKSLAYLVPSLLHRDRVVVATATLALQHQLVERDLPRLVEAVKDSGVDTSYAVLKGRSNYACLHRIREGVPDDQGTLEVELPTGSLGKKVLELREWAEEQSEDGGTGERDNAPRHTDKEWRQVSVNHRECLGAAKCPFGQECFAERAKEKAQKSHLIVTNHSLLAIDAIEGVPMIPEYDVVVIDEAHELTTRVTQAATDELWAAEVERAARRSQRHVDGDQANDLADAADALRAAINDARPGRFDRIPEDLADALVLVRDAARACVSAYPKADQSGKDDDGDAGLQQAKGAVQEVFATAERMAADLDSDVLWMSEGTERMPPRLCVAPLQVWGPMRDKLLSDKTVVFTSATLMLGGDFNSIATSVGLKPSEREAEHTPDTMPWRGIDVGSPFDYGRQAILYVARHLPQPGRDGMAPAMLDEIVDLVDAANGRTLGLFSSRRAAEAAAEVVRERLPHLTTLAQGDAQLPELAAQFVGDPHTCLFGTLSLWQGLDVPGDTCQLVLIDRIPFPRPDDPLLSARQKAADQAGGNGFMQVAATHAALLLAQGAGRLIRTTTDRGVVAVLDPRLATARYGGFLKSSLPPMWTTTDPAVARQALARLAAT</sequence>
<dbReference type="InterPro" id="IPR014013">
    <property type="entry name" value="Helic_SF1/SF2_ATP-bd_DinG/Rad3"/>
</dbReference>
<evidence type="ECO:0000256" key="1">
    <source>
        <dbReference type="ARBA" id="ARBA00001966"/>
    </source>
</evidence>
<evidence type="ECO:0000256" key="8">
    <source>
        <dbReference type="SAM" id="MobiDB-lite"/>
    </source>
</evidence>
<dbReference type="EC" id="5.6.2.3" evidence="6"/>
<dbReference type="SMART" id="SM00491">
    <property type="entry name" value="HELICc2"/>
    <property type="match status" value="1"/>
</dbReference>
<evidence type="ECO:0000256" key="7">
    <source>
        <dbReference type="ARBA" id="ARBA00048954"/>
    </source>
</evidence>
<feature type="compositionally biased region" description="Basic and acidic residues" evidence="8">
    <location>
        <begin position="129"/>
        <end position="143"/>
    </location>
</feature>
<protein>
    <recommendedName>
        <fullName evidence="6">DNA 5'-3' helicase</fullName>
        <ecNumber evidence="6">5.6.2.3</ecNumber>
    </recommendedName>
</protein>
<evidence type="ECO:0000313" key="12">
    <source>
        <dbReference type="Proteomes" id="UP001595956"/>
    </source>
</evidence>
<evidence type="ECO:0000256" key="4">
    <source>
        <dbReference type="ARBA" id="ARBA00022840"/>
    </source>
</evidence>
<dbReference type="Pfam" id="PF13307">
    <property type="entry name" value="Helicase_C_2"/>
    <property type="match status" value="1"/>
</dbReference>
<comment type="catalytic activity">
    <reaction evidence="7">
        <text>ATP + H2O = ADP + phosphate + H(+)</text>
        <dbReference type="Rhea" id="RHEA:13065"/>
        <dbReference type="ChEBI" id="CHEBI:15377"/>
        <dbReference type="ChEBI" id="CHEBI:15378"/>
        <dbReference type="ChEBI" id="CHEBI:30616"/>
        <dbReference type="ChEBI" id="CHEBI:43474"/>
        <dbReference type="ChEBI" id="CHEBI:456216"/>
        <dbReference type="EC" id="5.6.2.3"/>
    </reaction>
</comment>
<dbReference type="RefSeq" id="WP_345180528.1">
    <property type="nucleotide sequence ID" value="NZ_BAABFQ010000007.1"/>
</dbReference>
<keyword evidence="2" id="KW-0547">Nucleotide-binding</keyword>
<evidence type="ECO:0000259" key="9">
    <source>
        <dbReference type="PROSITE" id="PS51192"/>
    </source>
</evidence>
<comment type="cofactor">
    <cofactor evidence="1">
        <name>[4Fe-4S] cluster</name>
        <dbReference type="ChEBI" id="CHEBI:49883"/>
    </cofactor>
</comment>
<dbReference type="PROSITE" id="PS51192">
    <property type="entry name" value="HELICASE_ATP_BIND_1"/>
    <property type="match status" value="1"/>
</dbReference>
<dbReference type="GO" id="GO:0003678">
    <property type="term" value="F:DNA helicase activity"/>
    <property type="evidence" value="ECO:0007669"/>
    <property type="project" value="UniProtKB-EC"/>
</dbReference>
<dbReference type="GO" id="GO:0016787">
    <property type="term" value="F:hydrolase activity"/>
    <property type="evidence" value="ECO:0007669"/>
    <property type="project" value="UniProtKB-KW"/>
</dbReference>
<evidence type="ECO:0000256" key="2">
    <source>
        <dbReference type="ARBA" id="ARBA00022741"/>
    </source>
</evidence>
<dbReference type="InterPro" id="IPR014001">
    <property type="entry name" value="Helicase_ATP-bd"/>
</dbReference>
<dbReference type="EMBL" id="JBHSMD010000004">
    <property type="protein sequence ID" value="MFC5494148.1"/>
    <property type="molecule type" value="Genomic_DNA"/>
</dbReference>
<evidence type="ECO:0000313" key="11">
    <source>
        <dbReference type="EMBL" id="MFC5494148.1"/>
    </source>
</evidence>
<evidence type="ECO:0000259" key="10">
    <source>
        <dbReference type="PROSITE" id="PS51193"/>
    </source>
</evidence>
<comment type="similarity">
    <text evidence="5">Belongs to the helicase family. DinG subfamily.</text>
</comment>
<dbReference type="PANTHER" id="PTHR11472:SF34">
    <property type="entry name" value="REGULATOR OF TELOMERE ELONGATION HELICASE 1"/>
    <property type="match status" value="1"/>
</dbReference>
<evidence type="ECO:0000256" key="5">
    <source>
        <dbReference type="ARBA" id="ARBA00038058"/>
    </source>
</evidence>
<feature type="domain" description="Helicase ATP-binding" evidence="10">
    <location>
        <begin position="1"/>
        <end position="260"/>
    </location>
</feature>
<accession>A0ABW0N316</accession>
<dbReference type="SMART" id="SM00487">
    <property type="entry name" value="DEXDc"/>
    <property type="match status" value="1"/>
</dbReference>
<feature type="domain" description="Helicase ATP-binding" evidence="9">
    <location>
        <begin position="6"/>
        <end position="240"/>
    </location>
</feature>
<name>A0ABW0N316_9ACTN</name>
<evidence type="ECO:0000256" key="6">
    <source>
        <dbReference type="ARBA" id="ARBA00044969"/>
    </source>
</evidence>
<keyword evidence="4" id="KW-0067">ATP-binding</keyword>
<dbReference type="Gene3D" id="3.40.50.300">
    <property type="entry name" value="P-loop containing nucleotide triphosphate hydrolases"/>
    <property type="match status" value="2"/>
</dbReference>
<dbReference type="PROSITE" id="PS51193">
    <property type="entry name" value="HELICASE_ATP_BIND_2"/>
    <property type="match status" value="1"/>
</dbReference>
<comment type="caution">
    <text evidence="11">The sequence shown here is derived from an EMBL/GenBank/DDBJ whole genome shotgun (WGS) entry which is preliminary data.</text>
</comment>
<dbReference type="Proteomes" id="UP001595956">
    <property type="component" value="Unassembled WGS sequence"/>
</dbReference>
<keyword evidence="11" id="KW-0347">Helicase</keyword>
<dbReference type="InterPro" id="IPR045028">
    <property type="entry name" value="DinG/Rad3-like"/>
</dbReference>